<dbReference type="PROSITE" id="PS50109">
    <property type="entry name" value="HIS_KIN"/>
    <property type="match status" value="1"/>
</dbReference>
<comment type="caution">
    <text evidence="13">The sequence shown here is derived from an EMBL/GenBank/DDBJ whole genome shotgun (WGS) entry which is preliminary data.</text>
</comment>
<feature type="chain" id="PRO_5026958694" description="histidine kinase" evidence="11">
    <location>
        <begin position="29"/>
        <end position="578"/>
    </location>
</feature>
<keyword evidence="7" id="KW-0067">ATP-binding</keyword>
<dbReference type="Gene3D" id="1.10.287.130">
    <property type="match status" value="1"/>
</dbReference>
<dbReference type="InterPro" id="IPR036890">
    <property type="entry name" value="HATPase_C_sf"/>
</dbReference>
<evidence type="ECO:0000256" key="3">
    <source>
        <dbReference type="ARBA" id="ARBA00022553"/>
    </source>
</evidence>
<dbReference type="InterPro" id="IPR003661">
    <property type="entry name" value="HisK_dim/P_dom"/>
</dbReference>
<keyword evidence="11" id="KW-0732">Signal</keyword>
<dbReference type="AlphaFoldDB" id="A0A6L6YIR2"/>
<evidence type="ECO:0000256" key="11">
    <source>
        <dbReference type="SAM" id="SignalP"/>
    </source>
</evidence>
<evidence type="ECO:0000256" key="1">
    <source>
        <dbReference type="ARBA" id="ARBA00000085"/>
    </source>
</evidence>
<evidence type="ECO:0000256" key="5">
    <source>
        <dbReference type="ARBA" id="ARBA00022741"/>
    </source>
</evidence>
<dbReference type="PANTHER" id="PTHR43065">
    <property type="entry name" value="SENSOR HISTIDINE KINASE"/>
    <property type="match status" value="1"/>
</dbReference>
<dbReference type="EC" id="2.7.13.3" evidence="2"/>
<gene>
    <name evidence="13" type="ORF">E5987_10630</name>
</gene>
<dbReference type="InterPro" id="IPR005467">
    <property type="entry name" value="His_kinase_dom"/>
</dbReference>
<dbReference type="SUPFAM" id="SSF47384">
    <property type="entry name" value="Homodimeric domain of signal transducing histidine kinase"/>
    <property type="match status" value="1"/>
</dbReference>
<evidence type="ECO:0000256" key="9">
    <source>
        <dbReference type="SAM" id="Coils"/>
    </source>
</evidence>
<feature type="coiled-coil region" evidence="9">
    <location>
        <begin position="319"/>
        <end position="353"/>
    </location>
</feature>
<keyword evidence="8" id="KW-0902">Two-component regulatory system</keyword>
<keyword evidence="5" id="KW-0547">Nucleotide-binding</keyword>
<protein>
    <recommendedName>
        <fullName evidence="2">histidine kinase</fullName>
        <ecNumber evidence="2">2.7.13.3</ecNumber>
    </recommendedName>
</protein>
<dbReference type="Gene3D" id="3.30.565.10">
    <property type="entry name" value="Histidine kinase-like ATPase, C-terminal domain"/>
    <property type="match status" value="1"/>
</dbReference>
<dbReference type="SMART" id="SM00388">
    <property type="entry name" value="HisKA"/>
    <property type="match status" value="1"/>
</dbReference>
<dbReference type="InterPro" id="IPR003594">
    <property type="entry name" value="HATPase_dom"/>
</dbReference>
<keyword evidence="3" id="KW-0597">Phosphoprotein</keyword>
<keyword evidence="4" id="KW-0808">Transferase</keyword>
<dbReference type="InterPro" id="IPR004358">
    <property type="entry name" value="Sig_transdc_His_kin-like_C"/>
</dbReference>
<evidence type="ECO:0000256" key="8">
    <source>
        <dbReference type="ARBA" id="ARBA00023012"/>
    </source>
</evidence>
<proteinExistence type="predicted"/>
<evidence type="ECO:0000256" key="6">
    <source>
        <dbReference type="ARBA" id="ARBA00022777"/>
    </source>
</evidence>
<keyword evidence="9" id="KW-0175">Coiled coil</keyword>
<keyword evidence="14" id="KW-1185">Reference proteome</keyword>
<dbReference type="Pfam" id="PF02518">
    <property type="entry name" value="HATPase_c"/>
    <property type="match status" value="1"/>
</dbReference>
<dbReference type="GO" id="GO:0000155">
    <property type="term" value="F:phosphorelay sensor kinase activity"/>
    <property type="evidence" value="ECO:0007669"/>
    <property type="project" value="InterPro"/>
</dbReference>
<name>A0A6L6YIR2_9BURK</name>
<dbReference type="PRINTS" id="PR00344">
    <property type="entry name" value="BCTRLSENSOR"/>
</dbReference>
<evidence type="ECO:0000256" key="10">
    <source>
        <dbReference type="SAM" id="Phobius"/>
    </source>
</evidence>
<evidence type="ECO:0000256" key="2">
    <source>
        <dbReference type="ARBA" id="ARBA00012438"/>
    </source>
</evidence>
<evidence type="ECO:0000313" key="14">
    <source>
        <dbReference type="Proteomes" id="UP000472580"/>
    </source>
</evidence>
<dbReference type="Proteomes" id="UP000472580">
    <property type="component" value="Unassembled WGS sequence"/>
</dbReference>
<keyword evidence="6" id="KW-0418">Kinase</keyword>
<reference evidence="13 14" key="1">
    <citation type="submission" date="2019-12" db="EMBL/GenBank/DDBJ databases">
        <title>Microbes associate with the intestines of laboratory mice.</title>
        <authorList>
            <person name="Navarre W."/>
            <person name="Wong E."/>
        </authorList>
    </citation>
    <scope>NUCLEOTIDE SEQUENCE [LARGE SCALE GENOMIC DNA]</scope>
    <source>
        <strain evidence="13 14">NM82_D38</strain>
    </source>
</reference>
<dbReference type="GO" id="GO:0005524">
    <property type="term" value="F:ATP binding"/>
    <property type="evidence" value="ECO:0007669"/>
    <property type="project" value="UniProtKB-KW"/>
</dbReference>
<evidence type="ECO:0000259" key="12">
    <source>
        <dbReference type="PROSITE" id="PS50109"/>
    </source>
</evidence>
<feature type="domain" description="Histidine kinase" evidence="12">
    <location>
        <begin position="362"/>
        <end position="576"/>
    </location>
</feature>
<keyword evidence="10" id="KW-1133">Transmembrane helix</keyword>
<organism evidence="13 14">
    <name type="scientific">Parasutterella muris</name>
    <dbReference type="NCBI Taxonomy" id="2565572"/>
    <lineage>
        <taxon>Bacteria</taxon>
        <taxon>Pseudomonadati</taxon>
        <taxon>Pseudomonadota</taxon>
        <taxon>Betaproteobacteria</taxon>
        <taxon>Burkholderiales</taxon>
        <taxon>Sutterellaceae</taxon>
        <taxon>Parasutterella</taxon>
    </lineage>
</organism>
<keyword evidence="10" id="KW-0472">Membrane</keyword>
<dbReference type="InterPro" id="IPR036097">
    <property type="entry name" value="HisK_dim/P_sf"/>
</dbReference>
<evidence type="ECO:0000256" key="4">
    <source>
        <dbReference type="ARBA" id="ARBA00022679"/>
    </source>
</evidence>
<dbReference type="SUPFAM" id="SSF55874">
    <property type="entry name" value="ATPase domain of HSP90 chaperone/DNA topoisomerase II/histidine kinase"/>
    <property type="match status" value="1"/>
</dbReference>
<feature type="signal peptide" evidence="11">
    <location>
        <begin position="1"/>
        <end position="28"/>
    </location>
</feature>
<dbReference type="CDD" id="cd00082">
    <property type="entry name" value="HisKA"/>
    <property type="match status" value="1"/>
</dbReference>
<dbReference type="EMBL" id="WSRP01000039">
    <property type="protein sequence ID" value="MVX57645.1"/>
    <property type="molecule type" value="Genomic_DNA"/>
</dbReference>
<dbReference type="SUPFAM" id="SSF53850">
    <property type="entry name" value="Periplasmic binding protein-like II"/>
    <property type="match status" value="1"/>
</dbReference>
<evidence type="ECO:0000256" key="7">
    <source>
        <dbReference type="ARBA" id="ARBA00022840"/>
    </source>
</evidence>
<dbReference type="SMART" id="SM00387">
    <property type="entry name" value="HATPase_c"/>
    <property type="match status" value="1"/>
</dbReference>
<accession>A0A6L6YIR2</accession>
<keyword evidence="10" id="KW-0812">Transmembrane</keyword>
<sequence length="578" mass="64365">MTKRFSSGCMAVVFIALTLFLHPARAIAEPTIRIGVSSVVEVDPFVRHTLKELSEAMSDYPLVFEVMPPTQVLSASKKREFDFLIVGPQTMVLLDQLGLAHAIASERSSFSNKADHALALTIVKHKITPEADIARVGLIGPIDSVKGTLIKEVLSSKRTLAEKVQVNYFDSLKELIDSFKTGTIDAMALEPCTLEKNLTLLKNVIVIRETVTDIGQCSISQASYPKTQFAALNGVPADLTDTVAATLKTIFYNGHSTWVPSVSLLPIRHLLEKHKVKEYLAVQPMSIQHLLDRFFYFIVTIVGVVLLFVIHSFLAEVTVRKQTNKLLEIQHAKEEAERDARDKQSKMESLERLNIVGQMSSMIAHELKQPLTSLENYLNALSLLVQKEPQDKLMMEYSISKMIESNRKAAEIIDHVRQYAKSAKSIRTVINVSTLAAKIFRDFEFRTKIEKNLLIQFRASIVPNIYVEADELELSLAIYNVLKNALDAVKSKENAQISLEVRSDGSNCMIVVSDNGESLSNEQKENLFNPLRSSKADGIGLGVAIVKRIMEAHAGRLEFNFGREGLSAILILPMCSQV</sequence>
<feature type="transmembrane region" description="Helical" evidence="10">
    <location>
        <begin position="294"/>
        <end position="315"/>
    </location>
</feature>
<comment type="catalytic activity">
    <reaction evidence="1">
        <text>ATP + protein L-histidine = ADP + protein N-phospho-L-histidine.</text>
        <dbReference type="EC" id="2.7.13.3"/>
    </reaction>
</comment>
<dbReference type="PANTHER" id="PTHR43065:SF10">
    <property type="entry name" value="PEROXIDE STRESS-ACTIVATED HISTIDINE KINASE MAK3"/>
    <property type="match status" value="1"/>
</dbReference>
<dbReference type="Pfam" id="PF00512">
    <property type="entry name" value="HisKA"/>
    <property type="match status" value="1"/>
</dbReference>
<evidence type="ECO:0000313" key="13">
    <source>
        <dbReference type="EMBL" id="MVX57645.1"/>
    </source>
</evidence>